<keyword evidence="5" id="KW-0677">Repeat</keyword>
<protein>
    <submittedName>
        <fullName evidence="8">Ribosome biogenesis protein BOP1</fullName>
    </submittedName>
</protein>
<dbReference type="PANTHER" id="PTHR17605:SF0">
    <property type="entry name" value="RIBOSOME BIOGENESIS PROTEIN BOP1"/>
    <property type="match status" value="1"/>
</dbReference>
<dbReference type="Pfam" id="PF08145">
    <property type="entry name" value="BOP1NT"/>
    <property type="match status" value="1"/>
</dbReference>
<gene>
    <name evidence="8" type="primary">CBG20902</name>
    <name evidence="8" type="ORF">g.6553</name>
</gene>
<accession>A0A146KZP7</accession>
<proteinExistence type="predicted"/>
<evidence type="ECO:0000256" key="6">
    <source>
        <dbReference type="ARBA" id="ARBA00023242"/>
    </source>
</evidence>
<dbReference type="SMART" id="SM01035">
    <property type="entry name" value="BOP1NT"/>
    <property type="match status" value="1"/>
</dbReference>
<dbReference type="InterPro" id="IPR012953">
    <property type="entry name" value="BOP1_N_dom"/>
</dbReference>
<dbReference type="AlphaFoldDB" id="A0A146KZP7"/>
<evidence type="ECO:0000256" key="2">
    <source>
        <dbReference type="ARBA" id="ARBA00022517"/>
    </source>
</evidence>
<evidence type="ECO:0000256" key="4">
    <source>
        <dbReference type="ARBA" id="ARBA00022574"/>
    </source>
</evidence>
<dbReference type="PANTHER" id="PTHR17605">
    <property type="entry name" value="RIBOSOME BIOGENESIS PROTEIN BOP1 BLOCK OF PROLIFERATION 1 PROTEIN"/>
    <property type="match status" value="1"/>
</dbReference>
<evidence type="ECO:0000256" key="1">
    <source>
        <dbReference type="ARBA" id="ARBA00004604"/>
    </source>
</evidence>
<dbReference type="GO" id="GO:0030687">
    <property type="term" value="C:preribosome, large subunit precursor"/>
    <property type="evidence" value="ECO:0007669"/>
    <property type="project" value="TreeGrafter"/>
</dbReference>
<dbReference type="GO" id="GO:0000463">
    <property type="term" value="P:maturation of LSU-rRNA from tricistronic rRNA transcript (SSU-rRNA, 5.8S rRNA, LSU-rRNA)"/>
    <property type="evidence" value="ECO:0007669"/>
    <property type="project" value="TreeGrafter"/>
</dbReference>
<organism evidence="8">
    <name type="scientific">Lygus hesperus</name>
    <name type="common">Western plant bug</name>
    <dbReference type="NCBI Taxonomy" id="30085"/>
    <lineage>
        <taxon>Eukaryota</taxon>
        <taxon>Metazoa</taxon>
        <taxon>Ecdysozoa</taxon>
        <taxon>Arthropoda</taxon>
        <taxon>Hexapoda</taxon>
        <taxon>Insecta</taxon>
        <taxon>Pterygota</taxon>
        <taxon>Neoptera</taxon>
        <taxon>Paraneoptera</taxon>
        <taxon>Hemiptera</taxon>
        <taxon>Heteroptera</taxon>
        <taxon>Panheteroptera</taxon>
        <taxon>Cimicomorpha</taxon>
        <taxon>Miridae</taxon>
        <taxon>Mirini</taxon>
        <taxon>Lygus</taxon>
    </lineage>
</organism>
<sequence>MWGNLAAESDSEDEPLLSRVGDIPLEWYDSEDHMGYDIYGNPIKHLDRGDGIDAFLRRADDPNAMRTIFDPLNNCNIILTDEELNMIHRLRHGKFPHKNFNPDEDYSAPITVRVEKLGRLYDSKKRFMPSTSETKKVLQLVNAIRNGWIRDPRLPPLPKSEPEIYDIWSTANDTATVRESLLPPPPLVLPGHDQSFSPPDEYLWTEDEYRRKATRKGSDNILVPQKYSNLW</sequence>
<evidence type="ECO:0000256" key="3">
    <source>
        <dbReference type="ARBA" id="ARBA00022552"/>
    </source>
</evidence>
<dbReference type="GO" id="GO:0043021">
    <property type="term" value="F:ribonucleoprotein complex binding"/>
    <property type="evidence" value="ECO:0007669"/>
    <property type="project" value="TreeGrafter"/>
</dbReference>
<keyword evidence="3" id="KW-0698">rRNA processing</keyword>
<evidence type="ECO:0000313" key="8">
    <source>
        <dbReference type="EMBL" id="JAQ01823.1"/>
    </source>
</evidence>
<dbReference type="GO" id="GO:0070545">
    <property type="term" value="C:PeBoW complex"/>
    <property type="evidence" value="ECO:0007669"/>
    <property type="project" value="TreeGrafter"/>
</dbReference>
<comment type="subcellular location">
    <subcellularLocation>
        <location evidence="1">Nucleus</location>
        <location evidence="1">Nucleolus</location>
    </subcellularLocation>
</comment>
<name>A0A146KZP7_LYGHE</name>
<feature type="domain" description="BOP1 N-terminal" evidence="7">
    <location>
        <begin position="28"/>
        <end position="230"/>
    </location>
</feature>
<dbReference type="InterPro" id="IPR028598">
    <property type="entry name" value="BOP1/Erb1"/>
</dbReference>
<evidence type="ECO:0000259" key="7">
    <source>
        <dbReference type="SMART" id="SM01035"/>
    </source>
</evidence>
<dbReference type="EMBL" id="GDHC01016806">
    <property type="protein sequence ID" value="JAQ01823.1"/>
    <property type="molecule type" value="Transcribed_RNA"/>
</dbReference>
<keyword evidence="4" id="KW-0853">WD repeat</keyword>
<reference evidence="8" key="1">
    <citation type="journal article" date="2016" name="Gigascience">
        <title>De novo construction of an expanded transcriptome assembly for the western tarnished plant bug, Lygus hesperus.</title>
        <authorList>
            <person name="Tassone E.E."/>
            <person name="Geib S.M."/>
            <person name="Hall B."/>
            <person name="Fabrick J.A."/>
            <person name="Brent C.S."/>
            <person name="Hull J.J."/>
        </authorList>
    </citation>
    <scope>NUCLEOTIDE SEQUENCE</scope>
</reference>
<keyword evidence="2" id="KW-0690">Ribosome biogenesis</keyword>
<evidence type="ECO:0000256" key="5">
    <source>
        <dbReference type="ARBA" id="ARBA00022737"/>
    </source>
</evidence>
<keyword evidence="6" id="KW-0539">Nucleus</keyword>